<dbReference type="PROSITE" id="PS50995">
    <property type="entry name" value="HTH_MARR_2"/>
    <property type="match status" value="1"/>
</dbReference>
<dbReference type="SUPFAM" id="SSF46785">
    <property type="entry name" value="Winged helix' DNA-binding domain"/>
    <property type="match status" value="1"/>
</dbReference>
<dbReference type="GO" id="GO:0003700">
    <property type="term" value="F:DNA-binding transcription factor activity"/>
    <property type="evidence" value="ECO:0007669"/>
    <property type="project" value="InterPro"/>
</dbReference>
<dbReference type="InterPro" id="IPR039422">
    <property type="entry name" value="MarR/SlyA-like"/>
</dbReference>
<dbReference type="OrthoDB" id="166049at2"/>
<protein>
    <submittedName>
        <fullName evidence="1">MarR family transcriptional regulator</fullName>
    </submittedName>
</protein>
<sequence>MLQKGWALAVPKKPAVTPSPTIDLDWYLRILLFQSSHLLTKLWSRWLKKKKINLSGEAFAILHEINNFNGLPTPYSIAKSVIFEPAAVSAMIGRLENQGLVTKHKDLKEKHMVRVELTQNGRDLFENARQDIEAAGHDSMECLTDIEKEFLANILLKLRDHLLPQVYKQSKILVEYKINLK</sequence>
<evidence type="ECO:0000313" key="2">
    <source>
        <dbReference type="Proteomes" id="UP000235653"/>
    </source>
</evidence>
<name>A0A2P5P730_9CHLR</name>
<dbReference type="SMART" id="SM00347">
    <property type="entry name" value="HTH_MARR"/>
    <property type="match status" value="1"/>
</dbReference>
<comment type="caution">
    <text evidence="1">The sequence shown here is derived from an EMBL/GenBank/DDBJ whole genome shotgun (WGS) entry which is preliminary data.</text>
</comment>
<accession>A0A2P5P730</accession>
<proteinExistence type="predicted"/>
<dbReference type="AlphaFoldDB" id="A0A2P5P730"/>
<dbReference type="PRINTS" id="PR00598">
    <property type="entry name" value="HTHMARR"/>
</dbReference>
<reference evidence="1 2" key="1">
    <citation type="journal article" date="2017" name="ISME J.">
        <title>Grape pomace compost harbors organohalide-respiring Dehalogenimonas species with novel reductive dehalogenase genes.</title>
        <authorList>
            <person name="Yang Y."/>
            <person name="Higgins S.A."/>
            <person name="Yan J."/>
            <person name="Simsir B."/>
            <person name="Chourey K."/>
            <person name="Iyer R."/>
            <person name="Hettich R.L."/>
            <person name="Baldwin B."/>
            <person name="Ogles D.M."/>
            <person name="Loffler F.E."/>
        </authorList>
    </citation>
    <scope>NUCLEOTIDE SEQUENCE [LARGE SCALE GENOMIC DNA]</scope>
    <source>
        <strain evidence="1 2">GP</strain>
    </source>
</reference>
<dbReference type="GO" id="GO:0006950">
    <property type="term" value="P:response to stress"/>
    <property type="evidence" value="ECO:0007669"/>
    <property type="project" value="TreeGrafter"/>
</dbReference>
<dbReference type="EMBL" id="JQAN02000010">
    <property type="protein sequence ID" value="PPD58108.1"/>
    <property type="molecule type" value="Genomic_DNA"/>
</dbReference>
<dbReference type="InterPro" id="IPR036388">
    <property type="entry name" value="WH-like_DNA-bd_sf"/>
</dbReference>
<dbReference type="Gene3D" id="1.10.10.10">
    <property type="entry name" value="Winged helix-like DNA-binding domain superfamily/Winged helix DNA-binding domain"/>
    <property type="match status" value="1"/>
</dbReference>
<dbReference type="InterPro" id="IPR000835">
    <property type="entry name" value="HTH_MarR-typ"/>
</dbReference>
<dbReference type="PANTHER" id="PTHR33164">
    <property type="entry name" value="TRANSCRIPTIONAL REGULATOR, MARR FAMILY"/>
    <property type="match status" value="1"/>
</dbReference>
<gene>
    <name evidence="1" type="ORF">JP09_007110</name>
</gene>
<evidence type="ECO:0000313" key="1">
    <source>
        <dbReference type="EMBL" id="PPD58108.1"/>
    </source>
</evidence>
<dbReference type="PANTHER" id="PTHR33164:SF43">
    <property type="entry name" value="HTH-TYPE TRANSCRIPTIONAL REPRESSOR YETL"/>
    <property type="match status" value="1"/>
</dbReference>
<keyword evidence="2" id="KW-1185">Reference proteome</keyword>
<organism evidence="1 2">
    <name type="scientific">Dehalogenimonas etheniformans</name>
    <dbReference type="NCBI Taxonomy" id="1536648"/>
    <lineage>
        <taxon>Bacteria</taxon>
        <taxon>Bacillati</taxon>
        <taxon>Chloroflexota</taxon>
        <taxon>Dehalococcoidia</taxon>
        <taxon>Dehalococcoidales</taxon>
        <taxon>Dehalococcoidaceae</taxon>
        <taxon>Dehalogenimonas</taxon>
    </lineage>
</organism>
<dbReference type="Proteomes" id="UP000235653">
    <property type="component" value="Unassembled WGS sequence"/>
</dbReference>
<dbReference type="InterPro" id="IPR036390">
    <property type="entry name" value="WH_DNA-bd_sf"/>
</dbReference>